<dbReference type="Proteomes" id="UP000290218">
    <property type="component" value="Unassembled WGS sequence"/>
</dbReference>
<gene>
    <name evidence="4" type="ORF">ESB00_16970</name>
</gene>
<name>A0A4V1M610_9BACT</name>
<comment type="caution">
    <text evidence="4">The sequence shown here is derived from an EMBL/GenBank/DDBJ whole genome shotgun (WGS) entry which is preliminary data.</text>
</comment>
<dbReference type="CDD" id="cd00754">
    <property type="entry name" value="Ubl_MoaD"/>
    <property type="match status" value="1"/>
</dbReference>
<dbReference type="EMBL" id="SDHX01000002">
    <property type="protein sequence ID" value="RXK53386.1"/>
    <property type="molecule type" value="Genomic_DNA"/>
</dbReference>
<dbReference type="InterPro" id="IPR044672">
    <property type="entry name" value="MOCS2A"/>
</dbReference>
<dbReference type="Pfam" id="PF02597">
    <property type="entry name" value="ThiS"/>
    <property type="match status" value="1"/>
</dbReference>
<dbReference type="InterPro" id="IPR012675">
    <property type="entry name" value="Beta-grasp_dom_sf"/>
</dbReference>
<evidence type="ECO:0000256" key="2">
    <source>
        <dbReference type="ARBA" id="ARBA00024200"/>
    </source>
</evidence>
<dbReference type="SUPFAM" id="SSF54285">
    <property type="entry name" value="MoaD/ThiS"/>
    <property type="match status" value="1"/>
</dbReference>
<dbReference type="RefSeq" id="WP_129048976.1">
    <property type="nucleotide sequence ID" value="NZ_SDHX01000002.1"/>
</dbReference>
<keyword evidence="5" id="KW-1185">Reference proteome</keyword>
<sequence length="85" mass="9267">MSQPFRQIHVRFFAILREQAGVPTLTVESAAPDASALYAELQQRHPGLSFPAHLLKVSINERYVELTTPLAAGDRVVFIPPVAGG</sequence>
<comment type="similarity">
    <text evidence="2">Belongs to the MoaD family.</text>
</comment>
<dbReference type="GO" id="GO:1990133">
    <property type="term" value="C:molybdopterin adenylyltransferase complex"/>
    <property type="evidence" value="ECO:0007669"/>
    <property type="project" value="TreeGrafter"/>
</dbReference>
<dbReference type="GO" id="GO:0000166">
    <property type="term" value="F:nucleotide binding"/>
    <property type="evidence" value="ECO:0007669"/>
    <property type="project" value="UniProtKB-KW"/>
</dbReference>
<dbReference type="Gene3D" id="3.10.20.30">
    <property type="match status" value="1"/>
</dbReference>
<dbReference type="InterPro" id="IPR016155">
    <property type="entry name" value="Mopterin_synth/thiamin_S_b"/>
</dbReference>
<evidence type="ECO:0000313" key="4">
    <source>
        <dbReference type="EMBL" id="RXK53386.1"/>
    </source>
</evidence>
<protein>
    <recommendedName>
        <fullName evidence="3">Molybdopterin synthase sulfur carrier subunit</fullName>
    </recommendedName>
</protein>
<evidence type="ECO:0000313" key="5">
    <source>
        <dbReference type="Proteomes" id="UP000290218"/>
    </source>
</evidence>
<evidence type="ECO:0000256" key="3">
    <source>
        <dbReference type="ARBA" id="ARBA00024247"/>
    </source>
</evidence>
<keyword evidence="1" id="KW-0547">Nucleotide-binding</keyword>
<evidence type="ECO:0000256" key="1">
    <source>
        <dbReference type="ARBA" id="ARBA00022741"/>
    </source>
</evidence>
<dbReference type="GO" id="GO:0006777">
    <property type="term" value="P:Mo-molybdopterin cofactor biosynthetic process"/>
    <property type="evidence" value="ECO:0007669"/>
    <property type="project" value="InterPro"/>
</dbReference>
<dbReference type="PANTHER" id="PTHR33359">
    <property type="entry name" value="MOLYBDOPTERIN SYNTHASE SULFUR CARRIER SUBUNIT"/>
    <property type="match status" value="1"/>
</dbReference>
<dbReference type="OrthoDB" id="9801945at2"/>
<reference evidence="4 5" key="1">
    <citation type="submission" date="2019-01" db="EMBL/GenBank/DDBJ databases">
        <title>Lacunisphaera sp. strain TWA-58.</title>
        <authorList>
            <person name="Chen W.-M."/>
        </authorList>
    </citation>
    <scope>NUCLEOTIDE SEQUENCE [LARGE SCALE GENOMIC DNA]</scope>
    <source>
        <strain evidence="4 5">TWA-58</strain>
    </source>
</reference>
<organism evidence="4 5">
    <name type="scientific">Oleiharenicola lentus</name>
    <dbReference type="NCBI Taxonomy" id="2508720"/>
    <lineage>
        <taxon>Bacteria</taxon>
        <taxon>Pseudomonadati</taxon>
        <taxon>Verrucomicrobiota</taxon>
        <taxon>Opitutia</taxon>
        <taxon>Opitutales</taxon>
        <taxon>Opitutaceae</taxon>
        <taxon>Oleiharenicola</taxon>
    </lineage>
</organism>
<accession>A0A4V1M610</accession>
<dbReference type="InterPro" id="IPR003749">
    <property type="entry name" value="ThiS/MoaD-like"/>
</dbReference>
<dbReference type="UniPathway" id="UPA00344"/>
<dbReference type="AlphaFoldDB" id="A0A4V1M610"/>
<proteinExistence type="inferred from homology"/>
<dbReference type="PANTHER" id="PTHR33359:SF1">
    <property type="entry name" value="MOLYBDOPTERIN SYNTHASE SULFUR CARRIER SUBUNIT"/>
    <property type="match status" value="1"/>
</dbReference>